<feature type="transmembrane region" description="Helical" evidence="2">
    <location>
        <begin position="254"/>
        <end position="279"/>
    </location>
</feature>
<keyword evidence="4" id="KW-1185">Reference proteome</keyword>
<keyword evidence="2" id="KW-1133">Transmembrane helix</keyword>
<accession>A0A8J2IYK7</accession>
<sequence>MSIFDYVFIAPIKLYERWLCSIGNRYKNLDDRSGEEDVMDKIVVITGASAGLGKCVALEMAKRGAVVVMCCRDLPKANTVVTEIQGIVPDAKLYVIHLDVSDMDSVRTCAKEIVQKFNCIHILINNAGIATSHTKPERTSAGYEKHLATNHLGHMLFTMLLLGHLRLGAPSRVVCVGSLLYAFSKLPVDDLNWEKPRTTRFVSLGPYSDSKRWCMLFAKELGRRLDGTGITTYSLCPGLSRTGITSNFSWFKKIMVFIVIFYVGCTVSQGAGTILYCALAEELAQQTGQAYHFKRIWTRANRELLSEDAVKLWKDSEKLLGLSFDKYFPAISQHKMSGHSTVRMSSMESQD</sequence>
<keyword evidence="2" id="KW-0812">Transmembrane</keyword>
<dbReference type="PANTHER" id="PTHR43157">
    <property type="entry name" value="PHOSPHATIDYLINOSITOL-GLYCAN BIOSYNTHESIS CLASS F PROTEIN-RELATED"/>
    <property type="match status" value="1"/>
</dbReference>
<gene>
    <name evidence="3" type="ORF">AFUS01_LOCUS900</name>
</gene>
<comment type="caution">
    <text evidence="3">The sequence shown here is derived from an EMBL/GenBank/DDBJ whole genome shotgun (WGS) entry which is preliminary data.</text>
</comment>
<dbReference type="Pfam" id="PF00106">
    <property type="entry name" value="adh_short"/>
    <property type="match status" value="1"/>
</dbReference>
<evidence type="ECO:0008006" key="5">
    <source>
        <dbReference type="Google" id="ProtNLM"/>
    </source>
</evidence>
<name>A0A8J2IYK7_9HEXA</name>
<reference evidence="3" key="1">
    <citation type="submission" date="2021-06" db="EMBL/GenBank/DDBJ databases">
        <authorList>
            <person name="Hodson N. C."/>
            <person name="Mongue J. A."/>
            <person name="Jaron S. K."/>
        </authorList>
    </citation>
    <scope>NUCLEOTIDE SEQUENCE</scope>
</reference>
<dbReference type="InterPro" id="IPR002347">
    <property type="entry name" value="SDR_fam"/>
</dbReference>
<evidence type="ECO:0000313" key="3">
    <source>
        <dbReference type="EMBL" id="CAG7654950.1"/>
    </source>
</evidence>
<evidence type="ECO:0000313" key="4">
    <source>
        <dbReference type="Proteomes" id="UP000708208"/>
    </source>
</evidence>
<keyword evidence="1" id="KW-0560">Oxidoreductase</keyword>
<dbReference type="PANTHER" id="PTHR43157:SF73">
    <property type="entry name" value="WW DOMAIN-CONTAINING OXIDOREDUCTASE-LIKE PROTEIN"/>
    <property type="match status" value="1"/>
</dbReference>
<evidence type="ECO:0000256" key="2">
    <source>
        <dbReference type="SAM" id="Phobius"/>
    </source>
</evidence>
<dbReference type="Proteomes" id="UP000708208">
    <property type="component" value="Unassembled WGS sequence"/>
</dbReference>
<dbReference type="GO" id="GO:0016491">
    <property type="term" value="F:oxidoreductase activity"/>
    <property type="evidence" value="ECO:0007669"/>
    <property type="project" value="UniProtKB-KW"/>
</dbReference>
<dbReference type="AlphaFoldDB" id="A0A8J2IYK7"/>
<dbReference type="EMBL" id="CAJVCH010004808">
    <property type="protein sequence ID" value="CAG7654950.1"/>
    <property type="molecule type" value="Genomic_DNA"/>
</dbReference>
<evidence type="ECO:0000256" key="1">
    <source>
        <dbReference type="ARBA" id="ARBA00023002"/>
    </source>
</evidence>
<keyword evidence="2" id="KW-0472">Membrane</keyword>
<protein>
    <recommendedName>
        <fullName evidence="5">Retinol dehydrogenase 12</fullName>
    </recommendedName>
</protein>
<dbReference type="OrthoDB" id="191139at2759"/>
<organism evidence="3 4">
    <name type="scientific">Allacma fusca</name>
    <dbReference type="NCBI Taxonomy" id="39272"/>
    <lineage>
        <taxon>Eukaryota</taxon>
        <taxon>Metazoa</taxon>
        <taxon>Ecdysozoa</taxon>
        <taxon>Arthropoda</taxon>
        <taxon>Hexapoda</taxon>
        <taxon>Collembola</taxon>
        <taxon>Symphypleona</taxon>
        <taxon>Sminthuridae</taxon>
        <taxon>Allacma</taxon>
    </lineage>
</organism>
<proteinExistence type="predicted"/>